<dbReference type="Gene3D" id="3.40.50.720">
    <property type="entry name" value="NAD(P)-binding Rossmann-like Domain"/>
    <property type="match status" value="1"/>
</dbReference>
<dbReference type="EMBL" id="JAPDOD010000020">
    <property type="protein sequence ID" value="MDA0162784.1"/>
    <property type="molecule type" value="Genomic_DNA"/>
</dbReference>
<evidence type="ECO:0000256" key="1">
    <source>
        <dbReference type="ARBA" id="ARBA00007637"/>
    </source>
</evidence>
<dbReference type="PANTHER" id="PTHR43103:SF5">
    <property type="entry name" value="4-EPIMERASE, PUTATIVE (AFU_ORTHOLOGUE AFUA_7G00360)-RELATED"/>
    <property type="match status" value="1"/>
</dbReference>
<dbReference type="AlphaFoldDB" id="A0A9X3MU87"/>
<dbReference type="Proteomes" id="UP001149140">
    <property type="component" value="Unassembled WGS sequence"/>
</dbReference>
<keyword evidence="2" id="KW-0560">Oxidoreductase</keyword>
<comment type="similarity">
    <text evidence="1">Belongs to the NAD(P)-dependent epimerase/dehydratase family.</text>
</comment>
<dbReference type="SUPFAM" id="SSF51735">
    <property type="entry name" value="NAD(P)-binding Rossmann-fold domains"/>
    <property type="match status" value="1"/>
</dbReference>
<sequence length="257" mass="27678">MEPRRVLMTGACGTIATVLRPALRAGLEELRLSDLRAPESLVAPETSALADLTDFDAVQRAVDGVDAVIHLGAVSTEAAFEVIAGPNLHGAYHVFEACRRANVRRIVYASSTHASGMYPVGVPLDGSQRPRPDGLYGASKVYGEALGSMYADRFGLSVVCLRIGAFQAKPRELRELSTWLSHADAIRLVRAALTADDVRFAIVYGASANTRRWWPPDRSVGFVPEDDAEVHADGLDGEDYPWQAGAHAARDHGGWAT</sequence>
<feature type="domain" description="NAD-dependent epimerase/dehydratase" evidence="4">
    <location>
        <begin position="6"/>
        <end position="164"/>
    </location>
</feature>
<accession>A0A9X3MU87</accession>
<keyword evidence="6" id="KW-1185">Reference proteome</keyword>
<keyword evidence="3" id="KW-0520">NAD</keyword>
<evidence type="ECO:0000256" key="3">
    <source>
        <dbReference type="ARBA" id="ARBA00023027"/>
    </source>
</evidence>
<dbReference type="InterPro" id="IPR036291">
    <property type="entry name" value="NAD(P)-bd_dom_sf"/>
</dbReference>
<dbReference type="GO" id="GO:0016491">
    <property type="term" value="F:oxidoreductase activity"/>
    <property type="evidence" value="ECO:0007669"/>
    <property type="project" value="UniProtKB-KW"/>
</dbReference>
<evidence type="ECO:0000259" key="4">
    <source>
        <dbReference type="Pfam" id="PF01370"/>
    </source>
</evidence>
<dbReference type="PANTHER" id="PTHR43103">
    <property type="entry name" value="NUCLEOSIDE-DIPHOSPHATE-SUGAR EPIMERASE"/>
    <property type="match status" value="1"/>
</dbReference>
<proteinExistence type="inferred from homology"/>
<reference evidence="5" key="1">
    <citation type="submission" date="2022-10" db="EMBL/GenBank/DDBJ databases">
        <title>The WGS of Solirubrobacter ginsenosidimutans DSM 21036.</title>
        <authorList>
            <person name="Jiang Z."/>
        </authorList>
    </citation>
    <scope>NUCLEOTIDE SEQUENCE</scope>
    <source>
        <strain evidence="5">DSM 21036</strain>
    </source>
</reference>
<comment type="caution">
    <text evidence="5">The sequence shown here is derived from an EMBL/GenBank/DDBJ whole genome shotgun (WGS) entry which is preliminary data.</text>
</comment>
<evidence type="ECO:0000313" key="5">
    <source>
        <dbReference type="EMBL" id="MDA0162784.1"/>
    </source>
</evidence>
<dbReference type="Pfam" id="PF01370">
    <property type="entry name" value="Epimerase"/>
    <property type="match status" value="1"/>
</dbReference>
<evidence type="ECO:0000256" key="2">
    <source>
        <dbReference type="ARBA" id="ARBA00023002"/>
    </source>
</evidence>
<protein>
    <submittedName>
        <fullName evidence="5">NAD(P)-dependent oxidoreductase</fullName>
    </submittedName>
</protein>
<evidence type="ECO:0000313" key="6">
    <source>
        <dbReference type="Proteomes" id="UP001149140"/>
    </source>
</evidence>
<gene>
    <name evidence="5" type="ORF">OM076_21100</name>
</gene>
<dbReference type="InterPro" id="IPR001509">
    <property type="entry name" value="Epimerase_deHydtase"/>
</dbReference>
<organism evidence="5 6">
    <name type="scientific">Solirubrobacter ginsenosidimutans</name>
    <dbReference type="NCBI Taxonomy" id="490573"/>
    <lineage>
        <taxon>Bacteria</taxon>
        <taxon>Bacillati</taxon>
        <taxon>Actinomycetota</taxon>
        <taxon>Thermoleophilia</taxon>
        <taxon>Solirubrobacterales</taxon>
        <taxon>Solirubrobacteraceae</taxon>
        <taxon>Solirubrobacter</taxon>
    </lineage>
</organism>
<dbReference type="RefSeq" id="WP_270042020.1">
    <property type="nucleotide sequence ID" value="NZ_JAPDOD010000020.1"/>
</dbReference>
<name>A0A9X3MU87_9ACTN</name>